<feature type="domain" description="TGF-beta family profile" evidence="10">
    <location>
        <begin position="127"/>
        <end position="233"/>
    </location>
</feature>
<keyword evidence="9" id="KW-1133">Transmembrane helix</keyword>
<proteinExistence type="inferred from homology"/>
<dbReference type="OMA" id="YHTIHEV"/>
<dbReference type="PANTHER" id="PTHR12173">
    <property type="entry name" value="GDNF SUBFAMILY OF TGF-BETA FAMILY"/>
    <property type="match status" value="1"/>
</dbReference>
<dbReference type="Gene3D" id="2.10.90.10">
    <property type="entry name" value="Cystine-knot cytokines"/>
    <property type="match status" value="1"/>
</dbReference>
<evidence type="ECO:0000313" key="12">
    <source>
        <dbReference type="Proteomes" id="UP000288216"/>
    </source>
</evidence>
<accession>A0A401NJV4</accession>
<dbReference type="InterPro" id="IPR029034">
    <property type="entry name" value="Cystine-knot_cytokine"/>
</dbReference>
<evidence type="ECO:0000256" key="3">
    <source>
        <dbReference type="ARBA" id="ARBA00022525"/>
    </source>
</evidence>
<dbReference type="GO" id="GO:0048731">
    <property type="term" value="P:system development"/>
    <property type="evidence" value="ECO:0007669"/>
    <property type="project" value="UniProtKB-ARBA"/>
</dbReference>
<evidence type="ECO:0000256" key="9">
    <source>
        <dbReference type="SAM" id="Phobius"/>
    </source>
</evidence>
<dbReference type="GO" id="GO:0008083">
    <property type="term" value="F:growth factor activity"/>
    <property type="evidence" value="ECO:0007669"/>
    <property type="project" value="UniProtKB-KW"/>
</dbReference>
<dbReference type="SUPFAM" id="SSF57501">
    <property type="entry name" value="Cystine-knot cytokines"/>
    <property type="match status" value="1"/>
</dbReference>
<comment type="similarity">
    <text evidence="2">Belongs to the TGF-beta family. GDNF subfamily.</text>
</comment>
<keyword evidence="9" id="KW-0812">Transmembrane</keyword>
<evidence type="ECO:0000256" key="6">
    <source>
        <dbReference type="ARBA" id="ARBA00023157"/>
    </source>
</evidence>
<feature type="region of interest" description="Disordered" evidence="8">
    <location>
        <begin position="111"/>
        <end position="132"/>
    </location>
</feature>
<dbReference type="OrthoDB" id="9936891at2759"/>
<dbReference type="Proteomes" id="UP000288216">
    <property type="component" value="Unassembled WGS sequence"/>
</dbReference>
<comment type="subcellular location">
    <subcellularLocation>
        <location evidence="1">Secreted</location>
    </subcellularLocation>
</comment>
<keyword evidence="3" id="KW-0964">Secreted</keyword>
<reference evidence="11 12" key="1">
    <citation type="journal article" date="2018" name="Nat. Ecol. Evol.">
        <title>Shark genomes provide insights into elasmobranch evolution and the origin of vertebrates.</title>
        <authorList>
            <person name="Hara Y"/>
            <person name="Yamaguchi K"/>
            <person name="Onimaru K"/>
            <person name="Kadota M"/>
            <person name="Koyanagi M"/>
            <person name="Keeley SD"/>
            <person name="Tatsumi K"/>
            <person name="Tanaka K"/>
            <person name="Motone F"/>
            <person name="Kageyama Y"/>
            <person name="Nozu R"/>
            <person name="Adachi N"/>
            <person name="Nishimura O"/>
            <person name="Nakagawa R"/>
            <person name="Tanegashima C"/>
            <person name="Kiyatake I"/>
            <person name="Matsumoto R"/>
            <person name="Murakumo K"/>
            <person name="Nishida K"/>
            <person name="Terakita A"/>
            <person name="Kuratani S"/>
            <person name="Sato K"/>
            <person name="Hyodo S Kuraku.S."/>
        </authorList>
    </citation>
    <scope>NUCLEOTIDE SEQUENCE [LARGE SCALE GENOMIC DNA]</scope>
</reference>
<keyword evidence="4" id="KW-0732">Signal</keyword>
<evidence type="ECO:0000256" key="2">
    <source>
        <dbReference type="ARBA" id="ARBA00009832"/>
    </source>
</evidence>
<dbReference type="STRING" id="75743.A0A401NJV4"/>
<evidence type="ECO:0000256" key="1">
    <source>
        <dbReference type="ARBA" id="ARBA00004613"/>
    </source>
</evidence>
<dbReference type="GO" id="GO:0030116">
    <property type="term" value="F:glial cell-derived neurotrophic factor receptor binding"/>
    <property type="evidence" value="ECO:0007669"/>
    <property type="project" value="InterPro"/>
</dbReference>
<sequence>MGLAAVTCSKMKVWKVVVVASMLFSTIFSALIYRNMSIRGRTITPSSSEEHQPQDPRLPPSPQSYKVKCKGPVPFPDTCGKVHIDKSIFKIHTDEEAKELVRTLIQRYRRSPDSKRKARTHSRMTLRSKRAKSRATSGCTMKEINVTVSDLGFAHVSEEVVRFRYCAGSCDAEEKNYDLTLKALRNSKRIKKEKVRARPCCRPTLYDDDVSFLDDNFRYYTLRQLSAKECGCV</sequence>
<keyword evidence="12" id="KW-1185">Reference proteome</keyword>
<dbReference type="InterPro" id="IPR001839">
    <property type="entry name" value="TGF-b_C"/>
</dbReference>
<feature type="compositionally biased region" description="Basic residues" evidence="8">
    <location>
        <begin position="116"/>
        <end position="132"/>
    </location>
</feature>
<feature type="region of interest" description="Disordered" evidence="8">
    <location>
        <begin position="43"/>
        <end position="64"/>
    </location>
</feature>
<dbReference type="Pfam" id="PF00019">
    <property type="entry name" value="TGF_beta"/>
    <property type="match status" value="1"/>
</dbReference>
<evidence type="ECO:0000256" key="4">
    <source>
        <dbReference type="ARBA" id="ARBA00022729"/>
    </source>
</evidence>
<dbReference type="GO" id="GO:0030971">
    <property type="term" value="F:receptor tyrosine kinase binding"/>
    <property type="evidence" value="ECO:0007669"/>
    <property type="project" value="InterPro"/>
</dbReference>
<dbReference type="EMBL" id="BFAA01002457">
    <property type="protein sequence ID" value="GCB61145.1"/>
    <property type="molecule type" value="Genomic_DNA"/>
</dbReference>
<evidence type="ECO:0000313" key="11">
    <source>
        <dbReference type="EMBL" id="GCB61145.1"/>
    </source>
</evidence>
<dbReference type="CDD" id="cd19383">
    <property type="entry name" value="TGF_beta_Neurturin"/>
    <property type="match status" value="1"/>
</dbReference>
<evidence type="ECO:0000259" key="10">
    <source>
        <dbReference type="PROSITE" id="PS51362"/>
    </source>
</evidence>
<keyword evidence="6" id="KW-1015">Disulfide bond</keyword>
<feature type="transmembrane region" description="Helical" evidence="9">
    <location>
        <begin position="13"/>
        <end position="33"/>
    </location>
</feature>
<keyword evidence="9" id="KW-0472">Membrane</keyword>
<name>A0A401NJV4_SCYTO</name>
<dbReference type="InterPro" id="IPR043401">
    <property type="entry name" value="GDNF_fam"/>
</dbReference>
<dbReference type="AlphaFoldDB" id="A0A401NJV4"/>
<gene>
    <name evidence="11" type="ORF">scyTo_0006993</name>
</gene>
<dbReference type="GO" id="GO:0005576">
    <property type="term" value="C:extracellular region"/>
    <property type="evidence" value="ECO:0007669"/>
    <property type="project" value="UniProtKB-SubCell"/>
</dbReference>
<protein>
    <recommendedName>
        <fullName evidence="10">TGF-beta family profile domain-containing protein</fullName>
    </recommendedName>
</protein>
<keyword evidence="5 7" id="KW-0339">Growth factor</keyword>
<dbReference type="PROSITE" id="PS51362">
    <property type="entry name" value="TGF_BETA_2"/>
    <property type="match status" value="1"/>
</dbReference>
<organism evidence="11 12">
    <name type="scientific">Scyliorhinus torazame</name>
    <name type="common">Cloudy catshark</name>
    <name type="synonym">Catulus torazame</name>
    <dbReference type="NCBI Taxonomy" id="75743"/>
    <lineage>
        <taxon>Eukaryota</taxon>
        <taxon>Metazoa</taxon>
        <taxon>Chordata</taxon>
        <taxon>Craniata</taxon>
        <taxon>Vertebrata</taxon>
        <taxon>Chondrichthyes</taxon>
        <taxon>Elasmobranchii</taxon>
        <taxon>Galeomorphii</taxon>
        <taxon>Galeoidea</taxon>
        <taxon>Carcharhiniformes</taxon>
        <taxon>Scyliorhinidae</taxon>
        <taxon>Scyliorhinus</taxon>
    </lineage>
</organism>
<evidence type="ECO:0000256" key="7">
    <source>
        <dbReference type="RuleBase" id="RU000354"/>
    </source>
</evidence>
<evidence type="ECO:0000256" key="5">
    <source>
        <dbReference type="ARBA" id="ARBA00023030"/>
    </source>
</evidence>
<comment type="caution">
    <text evidence="11">The sequence shown here is derived from an EMBL/GenBank/DDBJ whole genome shotgun (WGS) entry which is preliminary data.</text>
</comment>
<evidence type="ECO:0000256" key="8">
    <source>
        <dbReference type="SAM" id="MobiDB-lite"/>
    </source>
</evidence>